<dbReference type="PANTHER" id="PTHR10535:SF2">
    <property type="entry name" value="DNA-DIRECTED RNA POLYMERASE V SUBUNIT 5A"/>
    <property type="match status" value="1"/>
</dbReference>
<evidence type="ECO:0008006" key="8">
    <source>
        <dbReference type="Google" id="ProtNLM"/>
    </source>
</evidence>
<keyword evidence="2" id="KW-0539">Nucleus</keyword>
<dbReference type="Gene3D" id="3.40.1340.10">
    <property type="entry name" value="RNA polymerase, Rpb5, N-terminal domain"/>
    <property type="match status" value="1"/>
</dbReference>
<feature type="domain" description="RNA polymerase Rpb5 N-terminal" evidence="5">
    <location>
        <begin position="73"/>
        <end position="156"/>
    </location>
</feature>
<accession>A0ABY9CGE4</accession>
<keyword evidence="7" id="KW-1185">Reference proteome</keyword>
<dbReference type="PANTHER" id="PTHR10535">
    <property type="entry name" value="DNA-DIRECTED RNA POLYMERASES I, II, AND III SUBUNIT RPABC1"/>
    <property type="match status" value="1"/>
</dbReference>
<evidence type="ECO:0000259" key="4">
    <source>
        <dbReference type="Pfam" id="PF01191"/>
    </source>
</evidence>
<comment type="subcellular location">
    <subcellularLocation>
        <location evidence="1">Nucleus</location>
    </subcellularLocation>
</comment>
<protein>
    <recommendedName>
        <fullName evidence="8">DNA-directed RNA polymerase V subunit 5A</fullName>
    </recommendedName>
</protein>
<dbReference type="InterPro" id="IPR014381">
    <property type="entry name" value="Arch_Rpo5/euc_Rpb5"/>
</dbReference>
<evidence type="ECO:0000256" key="2">
    <source>
        <dbReference type="ARBA" id="ARBA00023242"/>
    </source>
</evidence>
<gene>
    <name evidence="6" type="ORF">VitviT2T_012738</name>
</gene>
<dbReference type="Pfam" id="PF03871">
    <property type="entry name" value="RNA_pol_Rpb5_N"/>
    <property type="match status" value="1"/>
</dbReference>
<dbReference type="Pfam" id="PF01191">
    <property type="entry name" value="RNA_pol_Rpb5_C"/>
    <property type="match status" value="1"/>
</dbReference>
<feature type="domain" description="RNA polymerase subunit H/Rpb5 C-terminal" evidence="4">
    <location>
        <begin position="198"/>
        <end position="267"/>
    </location>
</feature>
<name>A0ABY9CGE4_VITVI</name>
<dbReference type="EMBL" id="CP126655">
    <property type="protein sequence ID" value="WJZ93832.1"/>
    <property type="molecule type" value="Genomic_DNA"/>
</dbReference>
<dbReference type="SUPFAM" id="SSF53036">
    <property type="entry name" value="Eukaryotic RPB5 N-terminal domain"/>
    <property type="match status" value="1"/>
</dbReference>
<evidence type="ECO:0000313" key="7">
    <source>
        <dbReference type="Proteomes" id="UP001227230"/>
    </source>
</evidence>
<proteinExistence type="inferred from homology"/>
<comment type="similarity">
    <text evidence="3">Belongs to the archaeal Rpo5/eukaryotic RPB5 RNA polymerase subunit family.</text>
</comment>
<reference evidence="6 7" key="1">
    <citation type="journal article" date="2023" name="Hortic Res">
        <title>The complete reference genome for grapevine (Vitis vinifera L.) genetics and breeding.</title>
        <authorList>
            <person name="Shi X."/>
            <person name="Cao S."/>
            <person name="Wang X."/>
            <person name="Huang S."/>
            <person name="Wang Y."/>
            <person name="Liu Z."/>
            <person name="Liu W."/>
            <person name="Leng X."/>
            <person name="Peng Y."/>
            <person name="Wang N."/>
            <person name="Wang Y."/>
            <person name="Ma Z."/>
            <person name="Xu X."/>
            <person name="Zhang F."/>
            <person name="Xue H."/>
            <person name="Zhong H."/>
            <person name="Wang Y."/>
            <person name="Zhang K."/>
            <person name="Velt A."/>
            <person name="Avia K."/>
            <person name="Holtgrawe D."/>
            <person name="Grimplet J."/>
            <person name="Matus J.T."/>
            <person name="Ware D."/>
            <person name="Wu X."/>
            <person name="Wang H."/>
            <person name="Liu C."/>
            <person name="Fang Y."/>
            <person name="Rustenholz C."/>
            <person name="Cheng Z."/>
            <person name="Xiao H."/>
            <person name="Zhou Y."/>
        </authorList>
    </citation>
    <scope>NUCLEOTIDE SEQUENCE [LARGE SCALE GENOMIC DNA]</scope>
    <source>
        <strain evidence="7">cv. Pinot noir / PN40024</strain>
        <tissue evidence="6">Leaf</tissue>
    </source>
</reference>
<dbReference type="InterPro" id="IPR005571">
    <property type="entry name" value="RNA_pol_Rpb5_N"/>
</dbReference>
<dbReference type="InterPro" id="IPR000783">
    <property type="entry name" value="RNA_pol_subH/Rpb5_C"/>
</dbReference>
<dbReference type="SUPFAM" id="SSF55287">
    <property type="entry name" value="RPB5-like RNA polymerase subunit"/>
    <property type="match status" value="1"/>
</dbReference>
<evidence type="ECO:0000259" key="5">
    <source>
        <dbReference type="Pfam" id="PF03871"/>
    </source>
</evidence>
<evidence type="ECO:0000256" key="3">
    <source>
        <dbReference type="ARBA" id="ARBA00025765"/>
    </source>
</evidence>
<evidence type="ECO:0000313" key="6">
    <source>
        <dbReference type="EMBL" id="WJZ93832.1"/>
    </source>
</evidence>
<dbReference type="InterPro" id="IPR036710">
    <property type="entry name" value="RNA_pol_Rpb5_N_sf"/>
</dbReference>
<dbReference type="Gene3D" id="3.90.940.20">
    <property type="entry name" value="RPB5-like RNA polymerase subunit"/>
    <property type="match status" value="1"/>
</dbReference>
<evidence type="ECO:0000256" key="1">
    <source>
        <dbReference type="ARBA" id="ARBA00004123"/>
    </source>
</evidence>
<sequence length="289" mass="32910">MGHGQLSITQQAAFSYIRRHHSLNSSTQLLSCLRALAIIRVSMDGGGWFDGDLNGDFEVKRCLSSFVDEGRIESHRYYLARRTLLEMLRDRGYSIPALDIDISLQDFRSFYSQKPDPDRLRISAALRSDPSKKILVIFCGPDVVKVNAIRSIATQIVNKDSLSKLILVLQNHITSQALKAVDLFSFQVEKFQITDLLVNITKHVLKPKHRVLTDQEKNKLLKKYSLNEKQLPRMLQQDAIARYYGLEKGQVVKVIYNGEITGSHVTYSANQITRGRGKNIWNFRSIGVM</sequence>
<dbReference type="InterPro" id="IPR035913">
    <property type="entry name" value="RPB5-like_sf"/>
</dbReference>
<organism evidence="6 7">
    <name type="scientific">Vitis vinifera</name>
    <name type="common">Grape</name>
    <dbReference type="NCBI Taxonomy" id="29760"/>
    <lineage>
        <taxon>Eukaryota</taxon>
        <taxon>Viridiplantae</taxon>
        <taxon>Streptophyta</taxon>
        <taxon>Embryophyta</taxon>
        <taxon>Tracheophyta</taxon>
        <taxon>Spermatophyta</taxon>
        <taxon>Magnoliopsida</taxon>
        <taxon>eudicotyledons</taxon>
        <taxon>Gunneridae</taxon>
        <taxon>Pentapetalae</taxon>
        <taxon>rosids</taxon>
        <taxon>Vitales</taxon>
        <taxon>Vitaceae</taxon>
        <taxon>Viteae</taxon>
        <taxon>Vitis</taxon>
    </lineage>
</organism>
<dbReference type="Proteomes" id="UP001227230">
    <property type="component" value="Chromosome 8"/>
</dbReference>